<proteinExistence type="predicted"/>
<evidence type="ECO:0000256" key="1">
    <source>
        <dbReference type="SAM" id="SignalP"/>
    </source>
</evidence>
<keyword evidence="1" id="KW-0732">Signal</keyword>
<dbReference type="GeneID" id="87611406"/>
<dbReference type="EMBL" id="BJMH01000008">
    <property type="protein sequence ID" value="GEB32559.1"/>
    <property type="molecule type" value="Genomic_DNA"/>
</dbReference>
<protein>
    <recommendedName>
        <fullName evidence="4">Lipoprotein</fullName>
    </recommendedName>
</protein>
<dbReference type="PROSITE" id="PS51257">
    <property type="entry name" value="PROKAR_LIPOPROTEIN"/>
    <property type="match status" value="1"/>
</dbReference>
<reference evidence="2 3" key="1">
    <citation type="submission" date="2019-06" db="EMBL/GenBank/DDBJ databases">
        <title>Whole genome shotgun sequence of Brevibacillus parabrevis NBRC 12334.</title>
        <authorList>
            <person name="Hosoyama A."/>
            <person name="Uohara A."/>
            <person name="Ohji S."/>
            <person name="Ichikawa N."/>
        </authorList>
    </citation>
    <scope>NUCLEOTIDE SEQUENCE [LARGE SCALE GENOMIC DNA]</scope>
    <source>
        <strain evidence="2 3">NBRC 12334</strain>
    </source>
</reference>
<sequence length="206" mass="23536">MKNNWKNWVIFLSLSLPLFSVGCTMPAKEESKSKTKAQNKPVKLSAIQKLGDNKMDVVLFLNRAEHVLEEVYFAALDNAKGKTVYEDGLVFRELPKQFESKDKIVGYFGRYWSMPLALSMYDKLTTKLIKDKVFVAIPRVDYPVLISVRNTTVAKSNGELDVTVQDATDSSFASDRTLRYRLVRDQKTKRFEIKARSGAYGSEQFQ</sequence>
<comment type="caution">
    <text evidence="2">The sequence shown here is derived from an EMBL/GenBank/DDBJ whole genome shotgun (WGS) entry which is preliminary data.</text>
</comment>
<gene>
    <name evidence="2" type="ORF">BPA01_21390</name>
</gene>
<keyword evidence="3" id="KW-1185">Reference proteome</keyword>
<dbReference type="AlphaFoldDB" id="A0A4Y3PN76"/>
<name>A0A4Y3PN76_BREPA</name>
<evidence type="ECO:0008006" key="4">
    <source>
        <dbReference type="Google" id="ProtNLM"/>
    </source>
</evidence>
<evidence type="ECO:0000313" key="2">
    <source>
        <dbReference type="EMBL" id="GEB32559.1"/>
    </source>
</evidence>
<accession>A0A4Y3PN76</accession>
<feature type="chain" id="PRO_5038534603" description="Lipoprotein" evidence="1">
    <location>
        <begin position="23"/>
        <end position="206"/>
    </location>
</feature>
<dbReference type="RefSeq" id="WP_122964407.1">
    <property type="nucleotide sequence ID" value="NZ_BJMH01000008.1"/>
</dbReference>
<feature type="signal peptide" evidence="1">
    <location>
        <begin position="1"/>
        <end position="22"/>
    </location>
</feature>
<dbReference type="Proteomes" id="UP000316882">
    <property type="component" value="Unassembled WGS sequence"/>
</dbReference>
<organism evidence="2 3">
    <name type="scientific">Brevibacillus parabrevis</name>
    <dbReference type="NCBI Taxonomy" id="54914"/>
    <lineage>
        <taxon>Bacteria</taxon>
        <taxon>Bacillati</taxon>
        <taxon>Bacillota</taxon>
        <taxon>Bacilli</taxon>
        <taxon>Bacillales</taxon>
        <taxon>Paenibacillaceae</taxon>
        <taxon>Brevibacillus</taxon>
    </lineage>
</organism>
<evidence type="ECO:0000313" key="3">
    <source>
        <dbReference type="Proteomes" id="UP000316882"/>
    </source>
</evidence>